<feature type="domain" description="Transglycosylase SLT" evidence="4">
    <location>
        <begin position="220"/>
        <end position="290"/>
    </location>
</feature>
<dbReference type="SUPFAM" id="SSF51261">
    <property type="entry name" value="Duplicated hybrid motif"/>
    <property type="match status" value="1"/>
</dbReference>
<keyword evidence="2" id="KW-0472">Membrane</keyword>
<sequence>MNQSPYGTQQDPNSLGKKVGSAAGRFVKKRTASVAARLVKNVFQKVIGKGIKLLILKTAPIWGSILFILGIAWLAFMLIYAFPRTILEDKLAAATDKIEAFFGFSKEDMKGYEDILDTYKEVASRWDEGLNEFQKQQVQSYEFSWAILAGVDRMRNDPLYYKEDYNGILFPGGGDYIAPPTNYISIYKAAANKFGVDWNVLASIHFHESTYSTFPSGSVSVAGAVGPMQFMPATWEKYKVDGDGDGKMDIMNTADAIYSAANYLRASGYQKNQRKALYAYNHADWYVNMILSTAQQIKNKDLEVENPVDESEGLEEKTTDDQSNESSFFRSKKLLTPKPEETFEALRPIFHWKDSKITTVCKKEVTSTNEQGETVTETVTETTEETVKLLTTADTYEGTYTHTYKWVTESAGNCTITKEVLITIIPPDNFMQPFYDYLESVDIKDKLDIETTLELIALFDERYRLNLEDRESLNTDNYPKIEGSNGWVWPTVSTRITSGFGDRSCEGCSKFHDAIDIGAIKPGVAGDPIFAMADGTVIVSKYSQTAGNMVTIDHGKGVQSRYIHMSARLAKVGDKVKGGDIIGKMGTTGNSTGVHLDFQITINGKKVDPRHYFNM</sequence>
<dbReference type="Gene3D" id="1.10.530.10">
    <property type="match status" value="1"/>
</dbReference>
<dbReference type="CDD" id="cd12797">
    <property type="entry name" value="M23_peptidase"/>
    <property type="match status" value="1"/>
</dbReference>
<dbReference type="RefSeq" id="WP_280618082.1">
    <property type="nucleotide sequence ID" value="NZ_JAROYP010000014.1"/>
</dbReference>
<evidence type="ECO:0000256" key="2">
    <source>
        <dbReference type="SAM" id="Phobius"/>
    </source>
</evidence>
<name>A0AAW6SX33_9BACI</name>
<dbReference type="EMBL" id="JAROYP010000014">
    <property type="protein sequence ID" value="MDH5163376.1"/>
    <property type="molecule type" value="Genomic_DNA"/>
</dbReference>
<protein>
    <submittedName>
        <fullName evidence="5">Peptidoglycan DD-metalloendopeptidase family protein</fullName>
    </submittedName>
</protein>
<dbReference type="SUPFAM" id="SSF53955">
    <property type="entry name" value="Lysozyme-like"/>
    <property type="match status" value="1"/>
</dbReference>
<dbReference type="AlphaFoldDB" id="A0AAW6SX33"/>
<dbReference type="InterPro" id="IPR016047">
    <property type="entry name" value="M23ase_b-sheet_dom"/>
</dbReference>
<evidence type="ECO:0000256" key="1">
    <source>
        <dbReference type="SAM" id="MobiDB-lite"/>
    </source>
</evidence>
<keyword evidence="2" id="KW-1133">Transmembrane helix</keyword>
<evidence type="ECO:0000259" key="4">
    <source>
        <dbReference type="Pfam" id="PF13406"/>
    </source>
</evidence>
<dbReference type="Pfam" id="PF01551">
    <property type="entry name" value="Peptidase_M23"/>
    <property type="match status" value="1"/>
</dbReference>
<dbReference type="PANTHER" id="PTHR21666:SF270">
    <property type="entry name" value="MUREIN HYDROLASE ACTIVATOR ENVC"/>
    <property type="match status" value="1"/>
</dbReference>
<dbReference type="InterPro" id="IPR023346">
    <property type="entry name" value="Lysozyme-like_dom_sf"/>
</dbReference>
<evidence type="ECO:0000313" key="6">
    <source>
        <dbReference type="Proteomes" id="UP001159179"/>
    </source>
</evidence>
<organism evidence="5 6">
    <name type="scientific">Heyndrickxia oleronia</name>
    <dbReference type="NCBI Taxonomy" id="38875"/>
    <lineage>
        <taxon>Bacteria</taxon>
        <taxon>Bacillati</taxon>
        <taxon>Bacillota</taxon>
        <taxon>Bacilli</taxon>
        <taxon>Bacillales</taxon>
        <taxon>Bacillaceae</taxon>
        <taxon>Heyndrickxia</taxon>
    </lineage>
</organism>
<dbReference type="InterPro" id="IPR011055">
    <property type="entry name" value="Dup_hybrid_motif"/>
</dbReference>
<proteinExistence type="predicted"/>
<dbReference type="Gene3D" id="2.70.70.10">
    <property type="entry name" value="Glucose Permease (Domain IIA)"/>
    <property type="match status" value="1"/>
</dbReference>
<reference evidence="5" key="1">
    <citation type="submission" date="2023-03" db="EMBL/GenBank/DDBJ databases">
        <title>Bacterial isolates from washroom surfaces on a university campus.</title>
        <authorList>
            <person name="Holman D.B."/>
            <person name="Gzyl K.E."/>
            <person name="Taheri A.E."/>
        </authorList>
    </citation>
    <scope>NUCLEOTIDE SEQUENCE</scope>
    <source>
        <strain evidence="5">RD03</strain>
    </source>
</reference>
<evidence type="ECO:0000313" key="5">
    <source>
        <dbReference type="EMBL" id="MDH5163376.1"/>
    </source>
</evidence>
<keyword evidence="2" id="KW-0812">Transmembrane</keyword>
<dbReference type="Proteomes" id="UP001159179">
    <property type="component" value="Unassembled WGS sequence"/>
</dbReference>
<dbReference type="InterPro" id="IPR050570">
    <property type="entry name" value="Cell_wall_metabolism_enzyme"/>
</dbReference>
<feature type="transmembrane region" description="Helical" evidence="2">
    <location>
        <begin position="59"/>
        <end position="82"/>
    </location>
</feature>
<dbReference type="CDD" id="cd13399">
    <property type="entry name" value="Slt35-like"/>
    <property type="match status" value="1"/>
</dbReference>
<feature type="domain" description="M23ase beta-sheet core" evidence="3">
    <location>
        <begin position="511"/>
        <end position="609"/>
    </location>
</feature>
<gene>
    <name evidence="5" type="ORF">P5X88_20800</name>
</gene>
<dbReference type="PANTHER" id="PTHR21666">
    <property type="entry name" value="PEPTIDASE-RELATED"/>
    <property type="match status" value="1"/>
</dbReference>
<comment type="caution">
    <text evidence="5">The sequence shown here is derived from an EMBL/GenBank/DDBJ whole genome shotgun (WGS) entry which is preliminary data.</text>
</comment>
<dbReference type="Pfam" id="PF13406">
    <property type="entry name" value="SLT_2"/>
    <property type="match status" value="1"/>
</dbReference>
<evidence type="ECO:0000259" key="3">
    <source>
        <dbReference type="Pfam" id="PF01551"/>
    </source>
</evidence>
<dbReference type="InterPro" id="IPR031304">
    <property type="entry name" value="SLT_2"/>
</dbReference>
<dbReference type="GO" id="GO:0004222">
    <property type="term" value="F:metalloendopeptidase activity"/>
    <property type="evidence" value="ECO:0007669"/>
    <property type="project" value="TreeGrafter"/>
</dbReference>
<feature type="region of interest" description="Disordered" evidence="1">
    <location>
        <begin position="305"/>
        <end position="330"/>
    </location>
</feature>
<accession>A0AAW6SX33</accession>